<evidence type="ECO:0000256" key="1">
    <source>
        <dbReference type="SAM" id="MobiDB-lite"/>
    </source>
</evidence>
<feature type="compositionally biased region" description="Polar residues" evidence="1">
    <location>
        <begin position="355"/>
        <end position="375"/>
    </location>
</feature>
<dbReference type="PANTHER" id="PTHR42905">
    <property type="entry name" value="PHOSPHOENOLPYRUVATE CARBOXYLASE"/>
    <property type="match status" value="1"/>
</dbReference>
<evidence type="ECO:0008006" key="4">
    <source>
        <dbReference type="Google" id="ProtNLM"/>
    </source>
</evidence>
<dbReference type="EMBL" id="CAUYUE010000012">
    <property type="protein sequence ID" value="CAK0785334.1"/>
    <property type="molecule type" value="Genomic_DNA"/>
</dbReference>
<comment type="caution">
    <text evidence="2">The sequence shown here is derived from an EMBL/GenBank/DDBJ whole genome shotgun (WGS) entry which is preliminary data.</text>
</comment>
<sequence length="604" mass="64324">MNPSAVEGSLRQRCCHTGHVFKTGSGTGQRCMLRGRFRKEIMRPPNHAHRCMTLEASASPRSDALRKLLAQPGIIKGPCCHDGLSAKLIEQAGFQMAFMSGFGVSASRVGAPDTNLLSYQEVLDQGRHCLEATQALPVIGDGDTGFGNALNVKRTVKGFMNAGFAGILIEDQAAPKSCGHVRGKRVVSRGEAVARIRAAADARDESKADIVLVARTDARQAESLEEALWRVAAFADAGADVLFVDALETRDEMRALCSAGGSAASLPKMANNLEGGGRTPLLPPEELEQLGFKLVAYPLSLLGVSMRAMQSALQLLKVGQLPPPNMMPSFQDIQETIGFPDYFAQAERYAESDTRSSASRRFSDAPSPTRTTAQTSPEPSPSPRGSPASSEKSMPAGGSGIEIDWSSAEQPQPGPSSDRQAVPQEPEASEQARRKDMGADSASQAETEEGQRAVESRKGSAEAMAGAELSSLDEELSALGGDEGSSRSASAAETSRPTPVVEPDAIVVSRTRGSERRGEDASTALRRARFLRVKITETATGSVRLETRLPSQFVDGMATVIPQVAGVDLEELIRETKSGWTKDQPVADFQAGTERVQIYLDGLA</sequence>
<feature type="compositionally biased region" description="Low complexity" evidence="1">
    <location>
        <begin position="486"/>
        <end position="499"/>
    </location>
</feature>
<proteinExistence type="predicted"/>
<dbReference type="GO" id="GO:0003824">
    <property type="term" value="F:catalytic activity"/>
    <property type="evidence" value="ECO:0007669"/>
    <property type="project" value="InterPro"/>
</dbReference>
<gene>
    <name evidence="2" type="ORF">CVIRNUC_008541</name>
</gene>
<feature type="region of interest" description="Disordered" evidence="1">
    <location>
        <begin position="350"/>
        <end position="521"/>
    </location>
</feature>
<name>A0AAV1IE33_9CHLO</name>
<dbReference type="Proteomes" id="UP001314263">
    <property type="component" value="Unassembled WGS sequence"/>
</dbReference>
<dbReference type="InterPro" id="IPR039556">
    <property type="entry name" value="ICL/PEPM"/>
</dbReference>
<dbReference type="Pfam" id="PF13714">
    <property type="entry name" value="PEP_mutase"/>
    <property type="match status" value="1"/>
</dbReference>
<dbReference type="CDD" id="cd00377">
    <property type="entry name" value="ICL_PEPM"/>
    <property type="match status" value="1"/>
</dbReference>
<accession>A0AAV1IE33</accession>
<dbReference type="InterPro" id="IPR040442">
    <property type="entry name" value="Pyrv_kinase-like_dom_sf"/>
</dbReference>
<protein>
    <recommendedName>
        <fullName evidence="4">Isocitrate lyase</fullName>
    </recommendedName>
</protein>
<organism evidence="2 3">
    <name type="scientific">Coccomyxa viridis</name>
    <dbReference type="NCBI Taxonomy" id="1274662"/>
    <lineage>
        <taxon>Eukaryota</taxon>
        <taxon>Viridiplantae</taxon>
        <taxon>Chlorophyta</taxon>
        <taxon>core chlorophytes</taxon>
        <taxon>Trebouxiophyceae</taxon>
        <taxon>Trebouxiophyceae incertae sedis</taxon>
        <taxon>Coccomyxaceae</taxon>
        <taxon>Coccomyxa</taxon>
    </lineage>
</organism>
<dbReference type="SUPFAM" id="SSF51621">
    <property type="entry name" value="Phosphoenolpyruvate/pyruvate domain"/>
    <property type="match status" value="1"/>
</dbReference>
<dbReference type="AlphaFoldDB" id="A0AAV1IE33"/>
<evidence type="ECO:0000313" key="3">
    <source>
        <dbReference type="Proteomes" id="UP001314263"/>
    </source>
</evidence>
<keyword evidence="3" id="KW-1185">Reference proteome</keyword>
<evidence type="ECO:0000313" key="2">
    <source>
        <dbReference type="EMBL" id="CAK0785334.1"/>
    </source>
</evidence>
<feature type="compositionally biased region" description="Polar residues" evidence="1">
    <location>
        <begin position="407"/>
        <end position="419"/>
    </location>
</feature>
<feature type="compositionally biased region" description="Basic and acidic residues" evidence="1">
    <location>
        <begin position="449"/>
        <end position="460"/>
    </location>
</feature>
<reference evidence="2 3" key="1">
    <citation type="submission" date="2023-10" db="EMBL/GenBank/DDBJ databases">
        <authorList>
            <person name="Maclean D."/>
            <person name="Macfadyen A."/>
        </authorList>
    </citation>
    <scope>NUCLEOTIDE SEQUENCE [LARGE SCALE GENOMIC DNA]</scope>
</reference>
<dbReference type="InterPro" id="IPR015813">
    <property type="entry name" value="Pyrv/PenolPyrv_kinase-like_dom"/>
</dbReference>
<dbReference type="PANTHER" id="PTHR42905:SF2">
    <property type="entry name" value="PHOSPHOENOLPYRUVATE CARBOXYLASE FAMILY PROTEIN"/>
    <property type="match status" value="1"/>
</dbReference>
<dbReference type="Gene3D" id="3.20.20.60">
    <property type="entry name" value="Phosphoenolpyruvate-binding domains"/>
    <property type="match status" value="1"/>
</dbReference>